<dbReference type="PANTHER" id="PTHR24064">
    <property type="entry name" value="SOLUTE CARRIER FAMILY 22 MEMBER"/>
    <property type="match status" value="1"/>
</dbReference>
<sequence>MEFDHVLKIVGEFGPHQRRLYVLLCLSIVPAAIQLLLLVFVAAQPHWICLNSSTNETCPKNKLQCTERQYTSKYTSIITEWDLVCENAYKADLVQSLLMSGTLLGALMFGALADKYGRRRVWHTTLTGLVVFGFASSFAPTFKIYATLRFLTGFCIGGEILSAFVLATELVGPSYRGFAGIMAQCFFTLGLLILPMVAYLIQDWRTLSVVLSLPASVFILFFRYVPESARWLMIRGRVSEAENILLDIALKNGIAVPKSLLQVNHPFFVGSRYGFFDLFCTRKIVKQTFVLIFIWFVNTLVYYGLSLNTKHLAGDIYMNFFLCSLMEFPAYLTCLFFVNWAGRRKTLFNYMVLAGLACMACMFVQPESSPADRTLATVFAMIGKFGITASFALIYIYSAEIFPTVVRNVGLGVCSMSSRIGGICAPFVVFLGTYMRPLPMVIFGMCAFMAGLLSLMLPETHKRPLPETMDDKMFKANDSDFEYDDDLVTEKSTFI</sequence>
<accession>A7RR13</accession>
<organism evidence="7 8">
    <name type="scientific">Nematostella vectensis</name>
    <name type="common">Starlet sea anemone</name>
    <dbReference type="NCBI Taxonomy" id="45351"/>
    <lineage>
        <taxon>Eukaryota</taxon>
        <taxon>Metazoa</taxon>
        <taxon>Cnidaria</taxon>
        <taxon>Anthozoa</taxon>
        <taxon>Hexacorallia</taxon>
        <taxon>Actiniaria</taxon>
        <taxon>Edwardsiidae</taxon>
        <taxon>Nematostella</taxon>
    </lineage>
</organism>
<dbReference type="Gene3D" id="1.20.1250.20">
    <property type="entry name" value="MFS general substrate transporter like domains"/>
    <property type="match status" value="1"/>
</dbReference>
<evidence type="ECO:0000256" key="4">
    <source>
        <dbReference type="ARBA" id="ARBA00023136"/>
    </source>
</evidence>
<feature type="transmembrane region" description="Helical" evidence="5">
    <location>
        <begin position="120"/>
        <end position="138"/>
    </location>
</feature>
<comment type="subcellular location">
    <subcellularLocation>
        <location evidence="1">Membrane</location>
        <topology evidence="1">Multi-pass membrane protein</topology>
    </subcellularLocation>
</comment>
<keyword evidence="4 5" id="KW-0472">Membrane</keyword>
<dbReference type="InterPro" id="IPR036259">
    <property type="entry name" value="MFS_trans_sf"/>
</dbReference>
<feature type="transmembrane region" description="Helical" evidence="5">
    <location>
        <begin position="144"/>
        <end position="166"/>
    </location>
</feature>
<dbReference type="PhylomeDB" id="A7RR13"/>
<evidence type="ECO:0000313" key="8">
    <source>
        <dbReference type="Proteomes" id="UP000001593"/>
    </source>
</evidence>
<dbReference type="CDD" id="cd17317">
    <property type="entry name" value="MFS_SLC22"/>
    <property type="match status" value="1"/>
</dbReference>
<feature type="transmembrane region" description="Helical" evidence="5">
    <location>
        <begin position="288"/>
        <end position="305"/>
    </location>
</feature>
<evidence type="ECO:0000256" key="5">
    <source>
        <dbReference type="SAM" id="Phobius"/>
    </source>
</evidence>
<dbReference type="SUPFAM" id="SSF103473">
    <property type="entry name" value="MFS general substrate transporter"/>
    <property type="match status" value="1"/>
</dbReference>
<feature type="domain" description="Major facilitator superfamily (MFS) profile" evidence="6">
    <location>
        <begin position="20"/>
        <end position="462"/>
    </location>
</feature>
<keyword evidence="2 5" id="KW-0812">Transmembrane</keyword>
<evidence type="ECO:0000313" key="7">
    <source>
        <dbReference type="EMBL" id="EDO46087.1"/>
    </source>
</evidence>
<gene>
    <name evidence="7" type="ORF">NEMVEDRAFT_v1g240064</name>
</gene>
<dbReference type="InterPro" id="IPR005829">
    <property type="entry name" value="Sugar_transporter_CS"/>
</dbReference>
<proteinExistence type="predicted"/>
<dbReference type="AlphaFoldDB" id="A7RR13"/>
<dbReference type="PROSITE" id="PS00217">
    <property type="entry name" value="SUGAR_TRANSPORT_2"/>
    <property type="match status" value="1"/>
</dbReference>
<keyword evidence="8" id="KW-1185">Reference proteome</keyword>
<evidence type="ECO:0000256" key="1">
    <source>
        <dbReference type="ARBA" id="ARBA00004141"/>
    </source>
</evidence>
<evidence type="ECO:0000256" key="2">
    <source>
        <dbReference type="ARBA" id="ARBA00022692"/>
    </source>
</evidence>
<feature type="transmembrane region" description="Helical" evidence="5">
    <location>
        <begin position="317"/>
        <end position="340"/>
    </location>
</feature>
<reference evidence="7 8" key="1">
    <citation type="journal article" date="2007" name="Science">
        <title>Sea anemone genome reveals ancestral eumetazoan gene repertoire and genomic organization.</title>
        <authorList>
            <person name="Putnam N.H."/>
            <person name="Srivastava M."/>
            <person name="Hellsten U."/>
            <person name="Dirks B."/>
            <person name="Chapman J."/>
            <person name="Salamov A."/>
            <person name="Terry A."/>
            <person name="Shapiro H."/>
            <person name="Lindquist E."/>
            <person name="Kapitonov V.V."/>
            <person name="Jurka J."/>
            <person name="Genikhovich G."/>
            <person name="Grigoriev I.V."/>
            <person name="Lucas S.M."/>
            <person name="Steele R.E."/>
            <person name="Finnerty J.R."/>
            <person name="Technau U."/>
            <person name="Martindale M.Q."/>
            <person name="Rokhsar D.S."/>
        </authorList>
    </citation>
    <scope>NUCLEOTIDE SEQUENCE [LARGE SCALE GENOMIC DNA]</scope>
    <source>
        <strain evidence="8">CH2 X CH6</strain>
    </source>
</reference>
<evidence type="ECO:0000256" key="3">
    <source>
        <dbReference type="ARBA" id="ARBA00022989"/>
    </source>
</evidence>
<dbReference type="EMBL" id="DS469530">
    <property type="protein sequence ID" value="EDO46087.1"/>
    <property type="molecule type" value="Genomic_DNA"/>
</dbReference>
<feature type="transmembrane region" description="Helical" evidence="5">
    <location>
        <begin position="347"/>
        <end position="365"/>
    </location>
</feature>
<feature type="transmembrane region" description="Helical" evidence="5">
    <location>
        <begin position="207"/>
        <end position="225"/>
    </location>
</feature>
<evidence type="ECO:0000259" key="6">
    <source>
        <dbReference type="PROSITE" id="PS50850"/>
    </source>
</evidence>
<dbReference type="HOGENOM" id="CLU_001265_33_7_1"/>
<dbReference type="OMA" id="MAQCFFT"/>
<feature type="transmembrane region" description="Helical" evidence="5">
    <location>
        <begin position="93"/>
        <end position="113"/>
    </location>
</feature>
<dbReference type="Proteomes" id="UP000001593">
    <property type="component" value="Unassembled WGS sequence"/>
</dbReference>
<dbReference type="InterPro" id="IPR020846">
    <property type="entry name" value="MFS_dom"/>
</dbReference>
<dbReference type="GO" id="GO:0016020">
    <property type="term" value="C:membrane"/>
    <property type="evidence" value="ECO:0007669"/>
    <property type="project" value="UniProtKB-SubCell"/>
</dbReference>
<dbReference type="eggNOG" id="KOG0255">
    <property type="taxonomic scope" value="Eukaryota"/>
</dbReference>
<dbReference type="InParanoid" id="A7RR13"/>
<feature type="transmembrane region" description="Helical" evidence="5">
    <location>
        <begin position="377"/>
        <end position="397"/>
    </location>
</feature>
<feature type="transmembrane region" description="Helical" evidence="5">
    <location>
        <begin position="438"/>
        <end position="457"/>
    </location>
</feature>
<keyword evidence="3 5" id="KW-1133">Transmembrane helix</keyword>
<protein>
    <recommendedName>
        <fullName evidence="6">Major facilitator superfamily (MFS) profile domain-containing protein</fullName>
    </recommendedName>
</protein>
<dbReference type="PROSITE" id="PS50850">
    <property type="entry name" value="MFS"/>
    <property type="match status" value="1"/>
</dbReference>
<name>A7RR13_NEMVE</name>
<feature type="transmembrane region" description="Helical" evidence="5">
    <location>
        <begin position="409"/>
        <end position="432"/>
    </location>
</feature>
<feature type="transmembrane region" description="Helical" evidence="5">
    <location>
        <begin position="178"/>
        <end position="201"/>
    </location>
</feature>
<dbReference type="Pfam" id="PF00083">
    <property type="entry name" value="Sugar_tr"/>
    <property type="match status" value="1"/>
</dbReference>
<feature type="transmembrane region" description="Helical" evidence="5">
    <location>
        <begin position="20"/>
        <end position="43"/>
    </location>
</feature>
<dbReference type="InterPro" id="IPR005828">
    <property type="entry name" value="MFS_sugar_transport-like"/>
</dbReference>
<dbReference type="GO" id="GO:0022857">
    <property type="term" value="F:transmembrane transporter activity"/>
    <property type="evidence" value="ECO:0007669"/>
    <property type="project" value="InterPro"/>
</dbReference>